<proteinExistence type="predicted"/>
<dbReference type="Proteomes" id="UP001161497">
    <property type="component" value="Chromosome"/>
</dbReference>
<gene>
    <name evidence="1" type="ORF">MFUM_2402</name>
</gene>
<reference evidence="1" key="1">
    <citation type="submission" date="2023-03" db="EMBL/GenBank/DDBJ databases">
        <authorList>
            <person name="Cremers G."/>
            <person name="Picone N."/>
        </authorList>
    </citation>
    <scope>NUCLEOTIDE SEQUENCE</scope>
    <source>
        <strain evidence="1">Sample_alias</strain>
    </source>
</reference>
<evidence type="ECO:0000313" key="2">
    <source>
        <dbReference type="Proteomes" id="UP001161497"/>
    </source>
</evidence>
<keyword evidence="2" id="KW-1185">Reference proteome</keyword>
<sequence>MGVALGFGWKEDIDVILDNFLENLNIMDQEMFLKAELKRP</sequence>
<name>A0ABM9IG57_9BACT</name>
<organism evidence="1 2">
    <name type="scientific">Candidatus Methylacidiphilum fumarolicum</name>
    <dbReference type="NCBI Taxonomy" id="591154"/>
    <lineage>
        <taxon>Bacteria</taxon>
        <taxon>Pseudomonadati</taxon>
        <taxon>Verrucomicrobiota</taxon>
        <taxon>Methylacidiphilae</taxon>
        <taxon>Methylacidiphilales</taxon>
        <taxon>Methylacidiphilaceae</taxon>
        <taxon>Methylacidiphilum (ex Ratnadevi et al. 2023)</taxon>
    </lineage>
</organism>
<dbReference type="EMBL" id="OX458932">
    <property type="protein sequence ID" value="CAI9086708.1"/>
    <property type="molecule type" value="Genomic_DNA"/>
</dbReference>
<accession>A0ABM9IG57</accession>
<evidence type="ECO:0000313" key="1">
    <source>
        <dbReference type="EMBL" id="CAI9086708.1"/>
    </source>
</evidence>
<protein>
    <submittedName>
        <fullName evidence="1">Uncharacterized protein</fullName>
    </submittedName>
</protein>